<dbReference type="PANTHER" id="PTHR37951">
    <property type="entry name" value="CYTOPLASMIC PROTEIN-RELATED"/>
    <property type="match status" value="1"/>
</dbReference>
<protein>
    <recommendedName>
        <fullName evidence="2">ImpA N-terminal domain-containing protein</fullName>
    </recommendedName>
</protein>
<feature type="region of interest" description="Disordered" evidence="1">
    <location>
        <begin position="242"/>
        <end position="283"/>
    </location>
</feature>
<dbReference type="Pfam" id="PF06812">
    <property type="entry name" value="ImpA_N"/>
    <property type="match status" value="1"/>
</dbReference>
<dbReference type="AlphaFoldDB" id="A0A964T8I5"/>
<keyword evidence="4" id="KW-1185">Reference proteome</keyword>
<feature type="non-terminal residue" evidence="3">
    <location>
        <position position="283"/>
    </location>
</feature>
<evidence type="ECO:0000256" key="1">
    <source>
        <dbReference type="SAM" id="MobiDB-lite"/>
    </source>
</evidence>
<evidence type="ECO:0000313" key="3">
    <source>
        <dbReference type="EMBL" id="MYZ50516.1"/>
    </source>
</evidence>
<gene>
    <name evidence="3" type="ORF">E4O86_22720</name>
</gene>
<dbReference type="InterPro" id="IPR010657">
    <property type="entry name" value="ImpA_N"/>
</dbReference>
<comment type="caution">
    <text evidence="3">The sequence shown here is derived from an EMBL/GenBank/DDBJ whole genome shotgun (WGS) entry which is preliminary data.</text>
</comment>
<evidence type="ECO:0000259" key="2">
    <source>
        <dbReference type="Pfam" id="PF06812"/>
    </source>
</evidence>
<name>A0A964T8I5_9HYPH</name>
<proteinExistence type="predicted"/>
<reference evidence="3" key="1">
    <citation type="submission" date="2019-03" db="EMBL/GenBank/DDBJ databases">
        <title>Afifella sp. nov., isolated from activated sludge.</title>
        <authorList>
            <person name="Li Q."/>
            <person name="Liu Y."/>
        </authorList>
    </citation>
    <scope>NUCLEOTIDE SEQUENCE</scope>
    <source>
        <strain evidence="3">L72</strain>
    </source>
</reference>
<dbReference type="RefSeq" id="WP_161142830.1">
    <property type="nucleotide sequence ID" value="NZ_SPKJ01000195.1"/>
</dbReference>
<dbReference type="OrthoDB" id="9771118at2"/>
<feature type="domain" description="ImpA N-terminal" evidence="2">
    <location>
        <begin position="9"/>
        <end position="133"/>
    </location>
</feature>
<organism evidence="3 4">
    <name type="scientific">Propylenella binzhouense</name>
    <dbReference type="NCBI Taxonomy" id="2555902"/>
    <lineage>
        <taxon>Bacteria</taxon>
        <taxon>Pseudomonadati</taxon>
        <taxon>Pseudomonadota</taxon>
        <taxon>Alphaproteobacteria</taxon>
        <taxon>Hyphomicrobiales</taxon>
        <taxon>Propylenellaceae</taxon>
        <taxon>Propylenella</taxon>
    </lineage>
</organism>
<sequence>MRYAWLFEALPGPQPCGPDLDETGDDEYLSYVLTAEDRLPARFYDRDTGAPFDRSNIDLKAEVAAISALLERSRDLRLLTLEARFHALAGQVAGFSECLQAIAGLVERHWLDVHPQPMDGTHTARQNLLAALDDRTGIILPLHYAPLVQDRRLGSLALRQYAVALGTSPPREEERVLDPGAVREAFAQPENREAAAAVHAEIAAARDALKRIRGKFVEEAGYESAPSFQGLEEALGQIAELTGGGTPAATAAAPGDAQPTGAEADASSGAVATAGAQPAIASP</sequence>
<dbReference type="Proteomes" id="UP000773614">
    <property type="component" value="Unassembled WGS sequence"/>
</dbReference>
<dbReference type="EMBL" id="SPKJ01000195">
    <property type="protein sequence ID" value="MYZ50516.1"/>
    <property type="molecule type" value="Genomic_DNA"/>
</dbReference>
<dbReference type="InterPro" id="IPR017740">
    <property type="entry name" value="TssA-like"/>
</dbReference>
<dbReference type="PANTHER" id="PTHR37951:SF1">
    <property type="entry name" value="TYPE VI SECRETION SYSTEM COMPONENT TSSA1"/>
    <property type="match status" value="1"/>
</dbReference>
<evidence type="ECO:0000313" key="4">
    <source>
        <dbReference type="Proteomes" id="UP000773614"/>
    </source>
</evidence>
<feature type="compositionally biased region" description="Low complexity" evidence="1">
    <location>
        <begin position="247"/>
        <end position="262"/>
    </location>
</feature>
<accession>A0A964T8I5</accession>